<name>A0A432WG78_9GAMM</name>
<accession>A0A432WG78</accession>
<sequence>MALSNQRTITNQQGAALVAVLLLSTGVTFVLLGSLQHALEQRTRVAIDLQIARMERLVRTEVLRSELVLRDLERGAAIQPSAGIQVERRFQSIDCPPMTDIEPERMHCTHVDIQVRMPRQRFQRSFSGRWRRYDADIDTKESGWY</sequence>
<keyword evidence="3" id="KW-1185">Reference proteome</keyword>
<keyword evidence="1" id="KW-0472">Membrane</keyword>
<dbReference type="AlphaFoldDB" id="A0A432WG78"/>
<reference evidence="2 3" key="1">
    <citation type="journal article" date="2011" name="Front. Microbiol.">
        <title>Genomic signatures of strain selection and enhancement in Bacillus atrophaeus var. globigii, a historical biowarfare simulant.</title>
        <authorList>
            <person name="Gibbons H.S."/>
            <person name="Broomall S.M."/>
            <person name="McNew L.A."/>
            <person name="Daligault H."/>
            <person name="Chapman C."/>
            <person name="Bruce D."/>
            <person name="Karavis M."/>
            <person name="Krepps M."/>
            <person name="McGregor P.A."/>
            <person name="Hong C."/>
            <person name="Park K.H."/>
            <person name="Akmal A."/>
            <person name="Feldman A."/>
            <person name="Lin J.S."/>
            <person name="Chang W.E."/>
            <person name="Higgs B.W."/>
            <person name="Demirev P."/>
            <person name="Lindquist J."/>
            <person name="Liem A."/>
            <person name="Fochler E."/>
            <person name="Read T.D."/>
            <person name="Tapia R."/>
            <person name="Johnson S."/>
            <person name="Bishop-Lilly K.A."/>
            <person name="Detter C."/>
            <person name="Han C."/>
            <person name="Sozhamannan S."/>
            <person name="Rosenzweig C.N."/>
            <person name="Skowronski E.W."/>
        </authorList>
    </citation>
    <scope>NUCLEOTIDE SEQUENCE [LARGE SCALE GENOMIC DNA]</scope>
    <source>
        <strain evidence="2 3">GYP-17</strain>
    </source>
</reference>
<evidence type="ECO:0000313" key="2">
    <source>
        <dbReference type="EMBL" id="RUO32812.1"/>
    </source>
</evidence>
<keyword evidence="1" id="KW-0812">Transmembrane</keyword>
<dbReference type="EMBL" id="PIPM01000006">
    <property type="protein sequence ID" value="RUO32812.1"/>
    <property type="molecule type" value="Genomic_DNA"/>
</dbReference>
<gene>
    <name evidence="2" type="ORF">CWE11_07190</name>
</gene>
<protein>
    <submittedName>
        <fullName evidence="2">Uncharacterized protein</fullName>
    </submittedName>
</protein>
<comment type="caution">
    <text evidence="2">The sequence shown here is derived from an EMBL/GenBank/DDBJ whole genome shotgun (WGS) entry which is preliminary data.</text>
</comment>
<feature type="transmembrane region" description="Helical" evidence="1">
    <location>
        <begin position="15"/>
        <end position="35"/>
    </location>
</feature>
<evidence type="ECO:0000256" key="1">
    <source>
        <dbReference type="SAM" id="Phobius"/>
    </source>
</evidence>
<dbReference type="Proteomes" id="UP000288405">
    <property type="component" value="Unassembled WGS sequence"/>
</dbReference>
<keyword evidence="1" id="KW-1133">Transmembrane helix</keyword>
<proteinExistence type="predicted"/>
<dbReference type="RefSeq" id="WP_126776940.1">
    <property type="nucleotide sequence ID" value="NZ_PIPM01000006.1"/>
</dbReference>
<organism evidence="2 3">
    <name type="scientific">Aliidiomarina sanyensis</name>
    <dbReference type="NCBI Taxonomy" id="1249555"/>
    <lineage>
        <taxon>Bacteria</taxon>
        <taxon>Pseudomonadati</taxon>
        <taxon>Pseudomonadota</taxon>
        <taxon>Gammaproteobacteria</taxon>
        <taxon>Alteromonadales</taxon>
        <taxon>Idiomarinaceae</taxon>
        <taxon>Aliidiomarina</taxon>
    </lineage>
</organism>
<evidence type="ECO:0000313" key="3">
    <source>
        <dbReference type="Proteomes" id="UP000288405"/>
    </source>
</evidence>